<accession>A0A1Y5TEW5</accession>
<dbReference type="AlphaFoldDB" id="A0A1Y5TEW5"/>
<dbReference type="OrthoDB" id="9815791at2"/>
<organism evidence="7 8">
    <name type="scientific">Oceanibacterium hippocampi</name>
    <dbReference type="NCBI Taxonomy" id="745714"/>
    <lineage>
        <taxon>Bacteria</taxon>
        <taxon>Pseudomonadati</taxon>
        <taxon>Pseudomonadota</taxon>
        <taxon>Alphaproteobacteria</taxon>
        <taxon>Sneathiellales</taxon>
        <taxon>Sneathiellaceae</taxon>
        <taxon>Oceanibacterium</taxon>
    </lineage>
</organism>
<comment type="similarity">
    <text evidence="2">Belongs to the iron-containing alcohol dehydrogenase family.</text>
</comment>
<dbReference type="Proteomes" id="UP000193200">
    <property type="component" value="Unassembled WGS sequence"/>
</dbReference>
<proteinExistence type="inferred from homology"/>
<dbReference type="PANTHER" id="PTHR11496">
    <property type="entry name" value="ALCOHOL DEHYDROGENASE"/>
    <property type="match status" value="1"/>
</dbReference>
<evidence type="ECO:0000256" key="2">
    <source>
        <dbReference type="ARBA" id="ARBA00007358"/>
    </source>
</evidence>
<dbReference type="InterPro" id="IPR001670">
    <property type="entry name" value="ADH_Fe/GldA"/>
</dbReference>
<evidence type="ECO:0000256" key="3">
    <source>
        <dbReference type="ARBA" id="ARBA00023002"/>
    </source>
</evidence>
<evidence type="ECO:0000256" key="4">
    <source>
        <dbReference type="ARBA" id="ARBA00023027"/>
    </source>
</evidence>
<dbReference type="EMBL" id="FWFR01000002">
    <property type="protein sequence ID" value="SLN60343.1"/>
    <property type="molecule type" value="Genomic_DNA"/>
</dbReference>
<keyword evidence="8" id="KW-1185">Reference proteome</keyword>
<evidence type="ECO:0000313" key="7">
    <source>
        <dbReference type="EMBL" id="SLN60343.1"/>
    </source>
</evidence>
<dbReference type="SUPFAM" id="SSF56796">
    <property type="entry name" value="Dehydroquinate synthase-like"/>
    <property type="match status" value="1"/>
</dbReference>
<evidence type="ECO:0000259" key="6">
    <source>
        <dbReference type="Pfam" id="PF25137"/>
    </source>
</evidence>
<dbReference type="CDD" id="cd08192">
    <property type="entry name" value="MAR-like"/>
    <property type="match status" value="1"/>
</dbReference>
<comment type="cofactor">
    <cofactor evidence="1">
        <name>Fe cation</name>
        <dbReference type="ChEBI" id="CHEBI:24875"/>
    </cofactor>
</comment>
<dbReference type="Pfam" id="PF00465">
    <property type="entry name" value="Fe-ADH"/>
    <property type="match status" value="1"/>
</dbReference>
<name>A0A1Y5TEW5_9PROT</name>
<evidence type="ECO:0000313" key="8">
    <source>
        <dbReference type="Proteomes" id="UP000193200"/>
    </source>
</evidence>
<dbReference type="GO" id="GO:0046872">
    <property type="term" value="F:metal ion binding"/>
    <property type="evidence" value="ECO:0007669"/>
    <property type="project" value="InterPro"/>
</dbReference>
<dbReference type="GO" id="GO:0004022">
    <property type="term" value="F:alcohol dehydrogenase (NAD+) activity"/>
    <property type="evidence" value="ECO:0007669"/>
    <property type="project" value="TreeGrafter"/>
</dbReference>
<dbReference type="InParanoid" id="A0A1Y5TEW5"/>
<dbReference type="Pfam" id="PF25137">
    <property type="entry name" value="ADH_Fe_C"/>
    <property type="match status" value="1"/>
</dbReference>
<dbReference type="GO" id="GO:0018506">
    <property type="term" value="F:maleylacetate reductase activity"/>
    <property type="evidence" value="ECO:0007669"/>
    <property type="project" value="UniProtKB-EC"/>
</dbReference>
<dbReference type="PANTHER" id="PTHR11496:SF102">
    <property type="entry name" value="ALCOHOL DEHYDROGENASE 4"/>
    <property type="match status" value="1"/>
</dbReference>
<dbReference type="PROSITE" id="PS00060">
    <property type="entry name" value="ADH_IRON_2"/>
    <property type="match status" value="1"/>
</dbReference>
<gene>
    <name evidence="7" type="primary">tfdF</name>
    <name evidence="7" type="ORF">OCH7691_02654</name>
</gene>
<keyword evidence="3 7" id="KW-0560">Oxidoreductase</keyword>
<dbReference type="Gene3D" id="1.20.1090.10">
    <property type="entry name" value="Dehydroquinate synthase-like - alpha domain"/>
    <property type="match status" value="1"/>
</dbReference>
<feature type="domain" description="Alcohol dehydrogenase iron-type/glycerol dehydrogenase GldA" evidence="5">
    <location>
        <begin position="16"/>
        <end position="193"/>
    </location>
</feature>
<dbReference type="InterPro" id="IPR056798">
    <property type="entry name" value="ADH_Fe_C"/>
</dbReference>
<sequence>MLQYEAGAYEYSDQKAVIHGRPAAETVAAEAARRDARRVLVVASRSLSRQTDAIRSIVAALGPRHAGTFDDVVAHSPLSCVLDLVGRIRALDPDLILSVGGGSVIDLVKVARIADAAGAGDGPAVLAIRAGVDESGTMAPSPHPAPRCPHITVPTTMSGAEFGSVGASVDPETHTKVAFLSRSFPAETVIYDPAITLLTPEWLWLSTGIRAVDHAVEGIMSRAPSAYVDGLALHALRLLGDGLKAVSARPDDLAARATCQLGVWLASSGIMKVSYGASHGIGHQLGAVAGVPHGHTSCVMLPHVVALNSPSMPERAEWVRMALDPAAPSAARALHDLIAGLGLPRTLDAVSVPRDAWQRIAESALANPWVRSNPVPLRTADDVLALLGQANTGQVD</sequence>
<feature type="domain" description="Fe-containing alcohol dehydrogenase-like C-terminal" evidence="6">
    <location>
        <begin position="206"/>
        <end position="389"/>
    </location>
</feature>
<dbReference type="RefSeq" id="WP_085883985.1">
    <property type="nucleotide sequence ID" value="NZ_FWFR01000002.1"/>
</dbReference>
<keyword evidence="4" id="KW-0520">NAD</keyword>
<evidence type="ECO:0000259" key="5">
    <source>
        <dbReference type="Pfam" id="PF00465"/>
    </source>
</evidence>
<dbReference type="EC" id="1.3.1.32" evidence="7"/>
<protein>
    <submittedName>
        <fullName evidence="7">Maleylacetate reductase</fullName>
        <ecNumber evidence="7">1.3.1.32</ecNumber>
    </submittedName>
</protein>
<dbReference type="InterPro" id="IPR018211">
    <property type="entry name" value="ADH_Fe_CS"/>
</dbReference>
<dbReference type="Gene3D" id="3.40.50.1970">
    <property type="match status" value="1"/>
</dbReference>
<evidence type="ECO:0000256" key="1">
    <source>
        <dbReference type="ARBA" id="ARBA00001962"/>
    </source>
</evidence>
<dbReference type="InterPro" id="IPR039697">
    <property type="entry name" value="Alcohol_dehydrogenase_Fe"/>
</dbReference>
<reference evidence="7 8" key="1">
    <citation type="submission" date="2017-03" db="EMBL/GenBank/DDBJ databases">
        <authorList>
            <person name="Afonso C.L."/>
            <person name="Miller P.J."/>
            <person name="Scott M.A."/>
            <person name="Spackman E."/>
            <person name="Goraichik I."/>
            <person name="Dimitrov K.M."/>
            <person name="Suarez D.L."/>
            <person name="Swayne D.E."/>
        </authorList>
    </citation>
    <scope>NUCLEOTIDE SEQUENCE [LARGE SCALE GENOMIC DNA]</scope>
    <source>
        <strain evidence="7 8">CECT 7691</strain>
    </source>
</reference>